<keyword evidence="1" id="KW-0732">Signal</keyword>
<protein>
    <submittedName>
        <fullName evidence="2">Uncharacterized protein</fullName>
    </submittedName>
</protein>
<dbReference type="Proteomes" id="UP000316562">
    <property type="component" value="Unassembled WGS sequence"/>
</dbReference>
<sequence length="123" mass="14073">MINKYKLILLLALFFIFQTTQSFAFGIFNIPYNKSDSNFNKLAMRVYNSGSPYTYTYGAYTYNALPITTTMSDCKIISIIRRTQGFPKPAYWAIENYKICNGNIAEVKNTNMVGWGGIICQKE</sequence>
<name>A0A519BE76_ACIG2</name>
<gene>
    <name evidence="2" type="ORF">EVJ46_09955</name>
</gene>
<dbReference type="AlphaFoldDB" id="A0A519BE76"/>
<evidence type="ECO:0000313" key="3">
    <source>
        <dbReference type="Proteomes" id="UP000316562"/>
    </source>
</evidence>
<comment type="caution">
    <text evidence="2">The sequence shown here is derived from an EMBL/GenBank/DDBJ whole genome shotgun (WGS) entry which is preliminary data.</text>
</comment>
<feature type="signal peptide" evidence="1">
    <location>
        <begin position="1"/>
        <end position="24"/>
    </location>
</feature>
<feature type="chain" id="PRO_5022042274" evidence="1">
    <location>
        <begin position="25"/>
        <end position="123"/>
    </location>
</feature>
<evidence type="ECO:0000313" key="2">
    <source>
        <dbReference type="EMBL" id="RZD15572.1"/>
    </source>
</evidence>
<organism evidence="2 3">
    <name type="scientific">Acididesulfobacter guangdongensis</name>
    <dbReference type="NCBI Taxonomy" id="2597225"/>
    <lineage>
        <taxon>Bacteria</taxon>
        <taxon>Deltaproteobacteria</taxon>
        <taxon>Candidatus Acidulodesulfobacterales</taxon>
        <taxon>Candidatus Acididesulfobacter</taxon>
    </lineage>
</organism>
<proteinExistence type="predicted"/>
<accession>A0A519BE76</accession>
<dbReference type="EMBL" id="SGBC01000005">
    <property type="protein sequence ID" value="RZD15572.1"/>
    <property type="molecule type" value="Genomic_DNA"/>
</dbReference>
<evidence type="ECO:0000256" key="1">
    <source>
        <dbReference type="SAM" id="SignalP"/>
    </source>
</evidence>
<reference evidence="2 3" key="1">
    <citation type="journal article" date="2019" name="ISME J.">
        <title>Insights into ecological role of a new deltaproteobacterial order Candidatus Acidulodesulfobacterales by metagenomics and metatranscriptomics.</title>
        <authorList>
            <person name="Tan S."/>
            <person name="Liu J."/>
            <person name="Fang Y."/>
            <person name="Hedlund B.P."/>
            <person name="Lian Z.H."/>
            <person name="Huang L.Y."/>
            <person name="Li J.T."/>
            <person name="Huang L.N."/>
            <person name="Li W.J."/>
            <person name="Jiang H.C."/>
            <person name="Dong H.L."/>
            <person name="Shu W.S."/>
        </authorList>
    </citation>
    <scope>NUCLEOTIDE SEQUENCE [LARGE SCALE GENOMIC DNA]</scope>
    <source>
        <strain evidence="2">AP2</strain>
    </source>
</reference>